<evidence type="ECO:0000259" key="11">
    <source>
        <dbReference type="PROSITE" id="PS51186"/>
    </source>
</evidence>
<evidence type="ECO:0000313" key="12">
    <source>
        <dbReference type="EMBL" id="BBP02116.1"/>
    </source>
</evidence>
<dbReference type="SUPFAM" id="SSF55729">
    <property type="entry name" value="Acyl-CoA N-acyltransferases (Nat)"/>
    <property type="match status" value="1"/>
</dbReference>
<evidence type="ECO:0000256" key="7">
    <source>
        <dbReference type="ARBA" id="ARBA00039058"/>
    </source>
</evidence>
<evidence type="ECO:0000256" key="10">
    <source>
        <dbReference type="ARBA" id="ARBA00047785"/>
    </source>
</evidence>
<dbReference type="InterPro" id="IPR052351">
    <property type="entry name" value="Ornithine_N-alpha-AT"/>
</dbReference>
<dbReference type="Pfam" id="PF13444">
    <property type="entry name" value="Acetyltransf_5"/>
    <property type="match status" value="1"/>
</dbReference>
<dbReference type="KEGG" id="sniv:SFSGTM_28240"/>
<evidence type="ECO:0000256" key="8">
    <source>
        <dbReference type="ARBA" id="ARBA00039866"/>
    </source>
</evidence>
<keyword evidence="4" id="KW-0443">Lipid metabolism</keyword>
<dbReference type="EC" id="2.3.2.30" evidence="7"/>
<dbReference type="PANTHER" id="PTHR37323">
    <property type="entry name" value="GCN5-RELATED N-ACETYLTRANSFERASE"/>
    <property type="match status" value="1"/>
</dbReference>
<keyword evidence="3" id="KW-0808">Transferase</keyword>
<comment type="function">
    <text evidence="9">Catalyzes the first step in the biosynthesis of ornithine lipids, which are phosphorus-free membrane lipids. Catalyzes the 3-hydroxyacyl-acyl carrier protein-dependent acylation of ornithine to form lyso-ornithine lipid (LOL).</text>
</comment>
<comment type="catalytic activity">
    <reaction evidence="10">
        <text>a (3R)-hydroxyacyl-[ACP] + L-ornithine = a lyso-ornithine lipid + holo-[ACP] + H(+)</text>
        <dbReference type="Rhea" id="RHEA:20633"/>
        <dbReference type="Rhea" id="RHEA-COMP:9685"/>
        <dbReference type="Rhea" id="RHEA-COMP:9945"/>
        <dbReference type="ChEBI" id="CHEBI:15378"/>
        <dbReference type="ChEBI" id="CHEBI:46911"/>
        <dbReference type="ChEBI" id="CHEBI:64479"/>
        <dbReference type="ChEBI" id="CHEBI:78827"/>
        <dbReference type="ChEBI" id="CHEBI:138482"/>
        <dbReference type="EC" id="2.3.2.30"/>
    </reaction>
    <physiologicalReaction direction="left-to-right" evidence="10">
        <dbReference type="Rhea" id="RHEA:20634"/>
    </physiologicalReaction>
</comment>
<dbReference type="AlphaFoldDB" id="A0A809RKL9"/>
<keyword evidence="2" id="KW-0444">Lipid biosynthesis</keyword>
<feature type="domain" description="N-acetyltransferase" evidence="11">
    <location>
        <begin position="16"/>
        <end position="237"/>
    </location>
</feature>
<dbReference type="GO" id="GO:0006629">
    <property type="term" value="P:lipid metabolic process"/>
    <property type="evidence" value="ECO:0007669"/>
    <property type="project" value="UniProtKB-KW"/>
</dbReference>
<dbReference type="PROSITE" id="PS51186">
    <property type="entry name" value="GNAT"/>
    <property type="match status" value="1"/>
</dbReference>
<keyword evidence="5" id="KW-0012">Acyltransferase</keyword>
<evidence type="ECO:0000313" key="13">
    <source>
        <dbReference type="Proteomes" id="UP000463939"/>
    </source>
</evidence>
<evidence type="ECO:0000256" key="3">
    <source>
        <dbReference type="ARBA" id="ARBA00022679"/>
    </source>
</evidence>
<sequence length="251" mass="28285">MLEQQISRQPRTRNSLVVSLARDKHEIREAQALRYKVFAEEMGAQLMSAHSGLDEDEFDSVCDHLIVRDTDTGKVIGTYRILPPDRAARIGGYYSEQEFDFTRLVHLRAGMVEIGRSCVHPDYRGGAVITLLWSGLADYLRQHDYDYLIGCASVGMSDGGHTAASLYHKLAAEVLSPVEWRVFPRTPLPLERLQSDLKVTTPPLIKGYLRVGAYICGEPAWDADFNCADFMMLLSIKQMNALYAKHFMNKG</sequence>
<comment type="pathway">
    <text evidence="1">Lipid metabolism.</text>
</comment>
<evidence type="ECO:0000256" key="6">
    <source>
        <dbReference type="ARBA" id="ARBA00038095"/>
    </source>
</evidence>
<organism evidence="12 13">
    <name type="scientific">Sulfuriferula nivalis</name>
    <dbReference type="NCBI Taxonomy" id="2675298"/>
    <lineage>
        <taxon>Bacteria</taxon>
        <taxon>Pseudomonadati</taxon>
        <taxon>Pseudomonadota</taxon>
        <taxon>Betaproteobacteria</taxon>
        <taxon>Nitrosomonadales</taxon>
        <taxon>Sulfuricellaceae</taxon>
        <taxon>Sulfuriferula</taxon>
    </lineage>
</organism>
<reference evidence="13" key="1">
    <citation type="submission" date="2019-11" db="EMBL/GenBank/DDBJ databases">
        <title>Isolation and characterization of a novel species in the genus Sulfuriferula.</title>
        <authorList>
            <person name="Mochizuki J."/>
            <person name="Kojima H."/>
            <person name="Fukui M."/>
        </authorList>
    </citation>
    <scope>NUCLEOTIDE SEQUENCE [LARGE SCALE GENOMIC DNA]</scope>
    <source>
        <strain evidence="13">SGTM</strain>
    </source>
</reference>
<evidence type="ECO:0000256" key="4">
    <source>
        <dbReference type="ARBA" id="ARBA00023098"/>
    </source>
</evidence>
<evidence type="ECO:0000256" key="9">
    <source>
        <dbReference type="ARBA" id="ARBA00045724"/>
    </source>
</evidence>
<dbReference type="Proteomes" id="UP000463939">
    <property type="component" value="Chromosome"/>
</dbReference>
<dbReference type="InterPro" id="IPR000182">
    <property type="entry name" value="GNAT_dom"/>
</dbReference>
<protein>
    <recommendedName>
        <fullName evidence="8">L-ornithine N(alpha)-acyltransferase</fullName>
        <ecNumber evidence="7">2.3.2.30</ecNumber>
    </recommendedName>
</protein>
<dbReference type="Gene3D" id="3.40.630.30">
    <property type="match status" value="1"/>
</dbReference>
<dbReference type="EMBL" id="AP021881">
    <property type="protein sequence ID" value="BBP02116.1"/>
    <property type="molecule type" value="Genomic_DNA"/>
</dbReference>
<dbReference type="InterPro" id="IPR016181">
    <property type="entry name" value="Acyl_CoA_acyltransferase"/>
</dbReference>
<proteinExistence type="inferred from homology"/>
<dbReference type="GO" id="GO:0043810">
    <property type="term" value="F:ornithine-acyl [acyl carrier protein] N-acyltransferase activity"/>
    <property type="evidence" value="ECO:0007669"/>
    <property type="project" value="UniProtKB-EC"/>
</dbReference>
<evidence type="ECO:0000256" key="2">
    <source>
        <dbReference type="ARBA" id="ARBA00022516"/>
    </source>
</evidence>
<dbReference type="RefSeq" id="WP_162085797.1">
    <property type="nucleotide sequence ID" value="NZ_AP021881.1"/>
</dbReference>
<evidence type="ECO:0000256" key="1">
    <source>
        <dbReference type="ARBA" id="ARBA00005189"/>
    </source>
</evidence>
<name>A0A809RKL9_9PROT</name>
<dbReference type="PANTHER" id="PTHR37323:SF1">
    <property type="entry name" value="L-ORNITHINE N(ALPHA)-ACYLTRANSFERASE"/>
    <property type="match status" value="1"/>
</dbReference>
<keyword evidence="13" id="KW-1185">Reference proteome</keyword>
<accession>A0A809RKL9</accession>
<comment type="similarity">
    <text evidence="6">Belongs to the acetyltransferase family. OlsB subfamily.</text>
</comment>
<evidence type="ECO:0000256" key="5">
    <source>
        <dbReference type="ARBA" id="ARBA00023315"/>
    </source>
</evidence>
<gene>
    <name evidence="12" type="ORF">SFSGTM_28240</name>
</gene>